<organism evidence="7 8">
    <name type="scientific">Cercophora samala</name>
    <dbReference type="NCBI Taxonomy" id="330535"/>
    <lineage>
        <taxon>Eukaryota</taxon>
        <taxon>Fungi</taxon>
        <taxon>Dikarya</taxon>
        <taxon>Ascomycota</taxon>
        <taxon>Pezizomycotina</taxon>
        <taxon>Sordariomycetes</taxon>
        <taxon>Sordariomycetidae</taxon>
        <taxon>Sordariales</taxon>
        <taxon>Lasiosphaeriaceae</taxon>
        <taxon>Cercophora</taxon>
    </lineage>
</organism>
<comment type="similarity">
    <text evidence="3">Belongs to the HRI1 family.</text>
</comment>
<evidence type="ECO:0000256" key="5">
    <source>
        <dbReference type="ARBA" id="ARBA00022490"/>
    </source>
</evidence>
<protein>
    <recommendedName>
        <fullName evidence="4">Protein HRI1</fullName>
    </recommendedName>
</protein>
<proteinExistence type="inferred from homology"/>
<comment type="caution">
    <text evidence="7">The sequence shown here is derived from an EMBL/GenBank/DDBJ whole genome shotgun (WGS) entry which is preliminary data.</text>
</comment>
<sequence>MADISFRKWIRWQPPSPTPPPTSTIVLTSPGRRFVDVRVFLPLPTPPDSDLPLEQLEWAIAGTSTSSPVVVNESTQKVEEYSHCVWSHWIDSRVHEGDVPADEGDNYTVEGRPELTLEKGRMVNPDSGRVEGYEEMWEGKGVEGVEGVECLVLVYDAEAQGDDDDDWMGGGGAEGRGEGVRRGMVVRLGGYVQGFLREGEDVRVERWVWEGGKWERRIRIGSGGLKQEEGVIPVEFMTEVGAQMEVGDEVMGASGRRWKVVEKSMA</sequence>
<keyword evidence="8" id="KW-1185">Reference proteome</keyword>
<dbReference type="GO" id="GO:0005634">
    <property type="term" value="C:nucleus"/>
    <property type="evidence" value="ECO:0007669"/>
    <property type="project" value="UniProtKB-SubCell"/>
</dbReference>
<accession>A0AA40D841</accession>
<dbReference type="InterPro" id="IPR038744">
    <property type="entry name" value="Hri1_N"/>
</dbReference>
<evidence type="ECO:0000256" key="3">
    <source>
        <dbReference type="ARBA" id="ARBA00005229"/>
    </source>
</evidence>
<evidence type="ECO:0000313" key="7">
    <source>
        <dbReference type="EMBL" id="KAK0666787.1"/>
    </source>
</evidence>
<keyword evidence="6" id="KW-0539">Nucleus</keyword>
<dbReference type="InterPro" id="IPR031818">
    <property type="entry name" value="Hri1"/>
</dbReference>
<dbReference type="Proteomes" id="UP001174997">
    <property type="component" value="Unassembled WGS sequence"/>
</dbReference>
<comment type="subcellular location">
    <subcellularLocation>
        <location evidence="2">Cytoplasm</location>
    </subcellularLocation>
    <subcellularLocation>
        <location evidence="1">Nucleus</location>
    </subcellularLocation>
</comment>
<evidence type="ECO:0000256" key="2">
    <source>
        <dbReference type="ARBA" id="ARBA00004496"/>
    </source>
</evidence>
<dbReference type="InterPro" id="IPR043047">
    <property type="entry name" value="Hri1_N_sf"/>
</dbReference>
<evidence type="ECO:0000256" key="1">
    <source>
        <dbReference type="ARBA" id="ARBA00004123"/>
    </source>
</evidence>
<dbReference type="EMBL" id="JAULSY010000082">
    <property type="protein sequence ID" value="KAK0666787.1"/>
    <property type="molecule type" value="Genomic_DNA"/>
</dbReference>
<dbReference type="AlphaFoldDB" id="A0AA40D841"/>
<keyword evidence="5" id="KW-0963">Cytoplasm</keyword>
<gene>
    <name evidence="7" type="ORF">QBC41DRAFT_280178</name>
</gene>
<evidence type="ECO:0000256" key="6">
    <source>
        <dbReference type="ARBA" id="ARBA00023242"/>
    </source>
</evidence>
<reference evidence="7" key="1">
    <citation type="submission" date="2023-06" db="EMBL/GenBank/DDBJ databases">
        <title>Genome-scale phylogeny and comparative genomics of the fungal order Sordariales.</title>
        <authorList>
            <consortium name="Lawrence Berkeley National Laboratory"/>
            <person name="Hensen N."/>
            <person name="Bonometti L."/>
            <person name="Westerberg I."/>
            <person name="Brannstrom I.O."/>
            <person name="Guillou S."/>
            <person name="Cros-Aarteil S."/>
            <person name="Calhoun S."/>
            <person name="Haridas S."/>
            <person name="Kuo A."/>
            <person name="Mondo S."/>
            <person name="Pangilinan J."/>
            <person name="Riley R."/>
            <person name="Labutti K."/>
            <person name="Andreopoulos B."/>
            <person name="Lipzen A."/>
            <person name="Chen C."/>
            <person name="Yanf M."/>
            <person name="Daum C."/>
            <person name="Ng V."/>
            <person name="Clum A."/>
            <person name="Steindorff A."/>
            <person name="Ohm R."/>
            <person name="Martin F."/>
            <person name="Silar P."/>
            <person name="Natvig D."/>
            <person name="Lalanne C."/>
            <person name="Gautier V."/>
            <person name="Ament-Velasquez S.L."/>
            <person name="Kruys A."/>
            <person name="Hutchinson M.I."/>
            <person name="Powell A.J."/>
            <person name="Barry K."/>
            <person name="Miller A.N."/>
            <person name="Grigoriev I.V."/>
            <person name="Debuchy R."/>
            <person name="Gladieux P."/>
            <person name="Thoren M.H."/>
            <person name="Johannesson H."/>
        </authorList>
    </citation>
    <scope>NUCLEOTIDE SEQUENCE</scope>
    <source>
        <strain evidence="7">CBS 307.81</strain>
    </source>
</reference>
<dbReference type="CDD" id="cd11693">
    <property type="entry name" value="HRI1_C_like"/>
    <property type="match status" value="1"/>
</dbReference>
<dbReference type="Pfam" id="PF16815">
    <property type="entry name" value="HRI1"/>
    <property type="match status" value="1"/>
</dbReference>
<evidence type="ECO:0000313" key="8">
    <source>
        <dbReference type="Proteomes" id="UP001174997"/>
    </source>
</evidence>
<dbReference type="CDD" id="cd11692">
    <property type="entry name" value="HRI1_N_like"/>
    <property type="match status" value="1"/>
</dbReference>
<evidence type="ECO:0000256" key="4">
    <source>
        <dbReference type="ARBA" id="ARBA00017063"/>
    </source>
</evidence>
<dbReference type="Gene3D" id="2.40.128.320">
    <property type="entry name" value="Protein HRI1, N-terminal domain"/>
    <property type="match status" value="1"/>
</dbReference>
<dbReference type="GO" id="GO:0005737">
    <property type="term" value="C:cytoplasm"/>
    <property type="evidence" value="ECO:0007669"/>
    <property type="project" value="UniProtKB-SubCell"/>
</dbReference>
<name>A0AA40D841_9PEZI</name>